<dbReference type="PANTHER" id="PTHR37524:SF2">
    <property type="entry name" value="RIBOSOMAL RNA METHYLTRANSFERASE FTSJ DOMAIN-CONTAINING PROTEIN"/>
    <property type="match status" value="1"/>
</dbReference>
<keyword evidence="3" id="KW-1185">Reference proteome</keyword>
<gene>
    <name evidence="2" type="ORF">K1X11_019675</name>
</gene>
<dbReference type="Gene3D" id="3.40.50.150">
    <property type="entry name" value="Vaccinia Virus protein VP39"/>
    <property type="match status" value="1"/>
</dbReference>
<dbReference type="PANTHER" id="PTHR37524">
    <property type="entry name" value="RIBOSOMAL RNA LARGE SUBUNIT METHYLTRANSFERASE M"/>
    <property type="match status" value="1"/>
</dbReference>
<keyword evidence="2" id="KW-0489">Methyltransferase</keyword>
<protein>
    <submittedName>
        <fullName evidence="2">SAM-dependent methyltransferase</fullName>
    </submittedName>
</protein>
<evidence type="ECO:0000313" key="3">
    <source>
        <dbReference type="Proteomes" id="UP000738431"/>
    </source>
</evidence>
<feature type="domain" description="Ribosomal RNA methyltransferase FtsJ" evidence="1">
    <location>
        <begin position="169"/>
        <end position="241"/>
    </location>
</feature>
<evidence type="ECO:0000259" key="1">
    <source>
        <dbReference type="Pfam" id="PF01728"/>
    </source>
</evidence>
<dbReference type="InterPro" id="IPR029063">
    <property type="entry name" value="SAM-dependent_MTases_sf"/>
</dbReference>
<dbReference type="Proteomes" id="UP000738431">
    <property type="component" value="Chromosome"/>
</dbReference>
<dbReference type="GO" id="GO:0032259">
    <property type="term" value="P:methylation"/>
    <property type="evidence" value="ECO:0007669"/>
    <property type="project" value="UniProtKB-KW"/>
</dbReference>
<evidence type="ECO:0000313" key="2">
    <source>
        <dbReference type="EMBL" id="WRQ87040.1"/>
    </source>
</evidence>
<dbReference type="SUPFAM" id="SSF53335">
    <property type="entry name" value="S-adenosyl-L-methionine-dependent methyltransferases"/>
    <property type="match status" value="1"/>
</dbReference>
<name>A0ABZ1C5W8_9BACT</name>
<sequence length="332" mass="36031">MLCRCQPGFEDLLVEELAATGGREQARGGGWVRVEGGAPDDLCFAHAAWLEPVRVAGGSVNQLAGAVLDYFLGALQGERIDAAWPCVFATASGLDGLGRRAAAVEKAFLPLLKKRLGRVARLAEPDVPAGVGPVRGLFVFFTDFGEAWVAREIVRGGQRRMADDSQAPSRSYLKVEEAYGVLGYEPARGETVVDLGAAPGGWSYSAAKRGARVIAIDNGPMKGGALDHPLIDHRREDAFGYRPAAGEVVDWLFCDLVEEPHHVARNLIAPWLVNGWCRNFVVILKFGRVNPVALLREMTKADSPFVAHTTGLRVRHLWHDREEFTLVGSVAK</sequence>
<reference evidence="2 3" key="1">
    <citation type="submission" date="2021-08" db="EMBL/GenBank/DDBJ databases">
        <authorList>
            <person name="Zhang D."/>
            <person name="Zhang A."/>
            <person name="Wang L."/>
        </authorList>
    </citation>
    <scope>NUCLEOTIDE SEQUENCE [LARGE SCALE GENOMIC DNA]</scope>
    <source>
        <strain evidence="2 3">WL0086</strain>
    </source>
</reference>
<dbReference type="EMBL" id="CP139781">
    <property type="protein sequence ID" value="WRQ87040.1"/>
    <property type="molecule type" value="Genomic_DNA"/>
</dbReference>
<dbReference type="Pfam" id="PF01728">
    <property type="entry name" value="FtsJ"/>
    <property type="match status" value="1"/>
</dbReference>
<reference evidence="2 3" key="2">
    <citation type="submission" date="2023-12" db="EMBL/GenBank/DDBJ databases">
        <title>Description of an unclassified Opitutus bacterium of Verrucomicrobiota.</title>
        <authorList>
            <person name="Zhang D.-F."/>
        </authorList>
    </citation>
    <scope>NUCLEOTIDE SEQUENCE [LARGE SCALE GENOMIC DNA]</scope>
    <source>
        <strain evidence="2 3">WL0086</strain>
    </source>
</reference>
<keyword evidence="2" id="KW-0808">Transferase</keyword>
<accession>A0ABZ1C5W8</accession>
<dbReference type="InterPro" id="IPR002877">
    <property type="entry name" value="RNA_MeTrfase_FtsJ_dom"/>
</dbReference>
<dbReference type="RefSeq" id="WP_221029546.1">
    <property type="nucleotide sequence ID" value="NZ_CP139781.1"/>
</dbReference>
<proteinExistence type="predicted"/>
<organism evidence="2 3">
    <name type="scientific">Actomonas aquatica</name>
    <dbReference type="NCBI Taxonomy" id="2866162"/>
    <lineage>
        <taxon>Bacteria</taxon>
        <taxon>Pseudomonadati</taxon>
        <taxon>Verrucomicrobiota</taxon>
        <taxon>Opitutia</taxon>
        <taxon>Opitutales</taxon>
        <taxon>Opitutaceae</taxon>
        <taxon>Actomonas</taxon>
    </lineage>
</organism>
<dbReference type="GO" id="GO:0008168">
    <property type="term" value="F:methyltransferase activity"/>
    <property type="evidence" value="ECO:0007669"/>
    <property type="project" value="UniProtKB-KW"/>
</dbReference>